<feature type="compositionally biased region" description="Polar residues" evidence="1">
    <location>
        <begin position="482"/>
        <end position="528"/>
    </location>
</feature>
<sequence length="1402" mass="156883">MALRTPLRTRKRSISRLPRSGEIELAGAGGRQKPSPNPTPPAPVPASKTAVTKTTTPVPAPVPVPVPAPVPQPTPAAARRNEKYRSRWSNTADPMPLMPLIVTGRSILPSPPLAVATALNQLSIMATAELQQRQRQHQQQQHQQPDRRPLPPGQPGFTKNLSQDKINLSTFKGEDSVDKIEIPANYFNEVILEVETCDEPRPPNNPAHMASYRSGGKYGFVDRVIDVRSMTPNWQKAEHLQSTRIKDTDRGEILLFKEVDWQTTRIEATAVEGENDEQFVGTPLRFIANQSKIRITMKKRLSDCCIISTRVMLLLDDLLWVLTTTQLKAAILYADSLKEIIKKSREQSKKLAAEKLQQQQQSQQRQRSQSNSNIARLFTRYDVQTTSYHVISSRIDLHLCDDSTPDTNCSPKHDKRIEGGAMQIVFYKLSVDIYPYYPAGGERKSWYRYTDNQGSRNHWVQQLFSEFKKEVTKARETCCVASPSQSPAHHPANQRTPEKTSSNQNQVKSPGSVPQQTRPQSSNQSPRPRTTKLLESCTVLKVEEFTIYRISTADNLRNTPHKFLSSDKKQLHLPSDMSVIHAEYTEYYFPEGIDYPVPHANLYILVNPIRLTVDYLTLLWLNYFILSLSNSVVIVPSEVKSTGQPDRPEGLQLQISRLTVTNSRVEEKMTLNDLKTILEDYKNGNLFNSMEFPNDKNELISVPKHFHDHAYGLENPYIQPHAKGLLFGQLPNDYQVLEEGNLNVTKLLKTNTLKRSVCYDIWSVTADQVWLEFVGAPNTRNRPIPFVESFPVSAWVCYPPIIDQANISQKKTGNQTLLCNGDIKRDTSESDSNSSEKSSPERESRSARKLLKHYYEKIEDSEEKTEKKDDNQTIREEERSHKAICDNTGAKMSPATEAGENVQYSTGQVADLHIVAKVGGKIKAQMTHLQYLFVLRMIESFTNFQLQMAADIECFLGNSGPGLKFSIPLIIPELEFAMVCPYVAELLQYGDHVPLSPGAVFNKFDDINGIQLQDSDSTQELQQEDQLIEVHSSHSGHGSSGLDLSEVGNAFPQESLNPSSHSHSLSMTNVDTNVSIVVSADQTRKTYSSGASDSGYSAESKIKHMAKKGVTADQVKKSFTSALSGFTDKIKAKMDIGEDNLSVSDDLDAMSIRTDTSDDDEDFELLSLEEGELPAFQHDRQPETASSTGTDIDDLSSLYAESSTATKGRELISVILFYICDGEISLQANGSDTTARIQAKQLLTQQPGNMYYEEFCNRYASLGFVYENKIASELCRNYPVKLKFVSGPGAEVEAHKGEESGYMDVKADSCTLEFTMSSLANLSTFVEDEKISDTLPMHLSVTDLGLTLKDDRPPPIGSTITPQPLKLFIHKLDINRGHDGVFQIAGTLCFFNILVETCQNNF</sequence>
<gene>
    <name evidence="2" type="ORF">KUTeg_022863</name>
</gene>
<dbReference type="Pfam" id="PF24917">
    <property type="entry name" value="BLTP3A_B"/>
    <property type="match status" value="2"/>
</dbReference>
<reference evidence="2 3" key="1">
    <citation type="submission" date="2022-12" db="EMBL/GenBank/DDBJ databases">
        <title>Chromosome-level genome of Tegillarca granosa.</title>
        <authorList>
            <person name="Kim J."/>
        </authorList>
    </citation>
    <scope>NUCLEOTIDE SEQUENCE [LARGE SCALE GENOMIC DNA]</scope>
    <source>
        <strain evidence="2">Teg-2019</strain>
        <tissue evidence="2">Adductor muscle</tissue>
    </source>
</reference>
<name>A0ABQ9E017_TEGGR</name>
<keyword evidence="3" id="KW-1185">Reference proteome</keyword>
<dbReference type="PANTHER" id="PTHR22774:SF11">
    <property type="entry name" value="CHOREIN N-TERMINAL DOMAIN-CONTAINING PROTEIN"/>
    <property type="match status" value="1"/>
</dbReference>
<evidence type="ECO:0000313" key="3">
    <source>
        <dbReference type="Proteomes" id="UP001217089"/>
    </source>
</evidence>
<dbReference type="EMBL" id="JARBDR010000921">
    <property type="protein sequence ID" value="KAJ8298803.1"/>
    <property type="molecule type" value="Genomic_DNA"/>
</dbReference>
<feature type="region of interest" description="Disordered" evidence="1">
    <location>
        <begin position="479"/>
        <end position="530"/>
    </location>
</feature>
<evidence type="ECO:0008006" key="4">
    <source>
        <dbReference type="Google" id="ProtNLM"/>
    </source>
</evidence>
<feature type="compositionally biased region" description="Low complexity" evidence="1">
    <location>
        <begin position="1055"/>
        <end position="1065"/>
    </location>
</feature>
<feature type="compositionally biased region" description="Basic and acidic residues" evidence="1">
    <location>
        <begin position="859"/>
        <end position="884"/>
    </location>
</feature>
<feature type="compositionally biased region" description="Low complexity" evidence="1">
    <location>
        <begin position="131"/>
        <end position="143"/>
    </location>
</feature>
<evidence type="ECO:0000256" key="1">
    <source>
        <dbReference type="SAM" id="MobiDB-lite"/>
    </source>
</evidence>
<dbReference type="PANTHER" id="PTHR22774">
    <property type="entry name" value="CHOREIN N-TERMINAL DOMAIN-CONTAINING PROTEIN"/>
    <property type="match status" value="1"/>
</dbReference>
<feature type="compositionally biased region" description="Low complexity" evidence="1">
    <location>
        <begin position="357"/>
        <end position="371"/>
    </location>
</feature>
<feature type="region of interest" description="Disordered" evidence="1">
    <location>
        <begin position="819"/>
        <end position="847"/>
    </location>
</feature>
<feature type="region of interest" description="Disordered" evidence="1">
    <location>
        <begin position="1"/>
        <end position="91"/>
    </location>
</feature>
<feature type="region of interest" description="Disordered" evidence="1">
    <location>
        <begin position="1030"/>
        <end position="1065"/>
    </location>
</feature>
<feature type="compositionally biased region" description="Pro residues" evidence="1">
    <location>
        <begin position="35"/>
        <end position="44"/>
    </location>
</feature>
<feature type="region of interest" description="Disordered" evidence="1">
    <location>
        <begin position="859"/>
        <end position="898"/>
    </location>
</feature>
<feature type="compositionally biased region" description="Pro residues" evidence="1">
    <location>
        <begin position="58"/>
        <end position="74"/>
    </location>
</feature>
<dbReference type="Proteomes" id="UP001217089">
    <property type="component" value="Unassembled WGS sequence"/>
</dbReference>
<proteinExistence type="predicted"/>
<organism evidence="2 3">
    <name type="scientific">Tegillarca granosa</name>
    <name type="common">Malaysian cockle</name>
    <name type="synonym">Anadara granosa</name>
    <dbReference type="NCBI Taxonomy" id="220873"/>
    <lineage>
        <taxon>Eukaryota</taxon>
        <taxon>Metazoa</taxon>
        <taxon>Spiralia</taxon>
        <taxon>Lophotrochozoa</taxon>
        <taxon>Mollusca</taxon>
        <taxon>Bivalvia</taxon>
        <taxon>Autobranchia</taxon>
        <taxon>Pteriomorphia</taxon>
        <taxon>Arcoida</taxon>
        <taxon>Arcoidea</taxon>
        <taxon>Arcidae</taxon>
        <taxon>Tegillarca</taxon>
    </lineage>
</organism>
<evidence type="ECO:0000313" key="2">
    <source>
        <dbReference type="EMBL" id="KAJ8298803.1"/>
    </source>
</evidence>
<dbReference type="InterPro" id="IPR026728">
    <property type="entry name" value="BLTP3A/B"/>
</dbReference>
<feature type="compositionally biased region" description="Low complexity" evidence="1">
    <location>
        <begin position="45"/>
        <end position="57"/>
    </location>
</feature>
<accession>A0ABQ9E017</accession>
<protein>
    <recommendedName>
        <fullName evidence="4">UHRF1-binding protein 1-like</fullName>
    </recommendedName>
</protein>
<comment type="caution">
    <text evidence="2">The sequence shown here is derived from an EMBL/GenBank/DDBJ whole genome shotgun (WGS) entry which is preliminary data.</text>
</comment>
<feature type="region of interest" description="Disordered" evidence="1">
    <location>
        <begin position="352"/>
        <end position="371"/>
    </location>
</feature>
<feature type="region of interest" description="Disordered" evidence="1">
    <location>
        <begin position="130"/>
        <end position="164"/>
    </location>
</feature>